<name>A0A9Q5ZE88_NOSLI</name>
<dbReference type="EMBL" id="LAHD01000016">
    <property type="protein sequence ID" value="PHK05339.1"/>
    <property type="molecule type" value="Genomic_DNA"/>
</dbReference>
<accession>A0A9Q5ZE88</accession>
<sequence length="74" mass="8567">MRISNECLVRLSEDFPALDNDISYALRLLQEVRKFQEDLKTIPASERSLNLLAVCENFDEIISGELRKELVLEI</sequence>
<protein>
    <submittedName>
        <fullName evidence="1">Uncharacterized protein</fullName>
    </submittedName>
</protein>
<gene>
    <name evidence="1" type="ORF">VF08_08150</name>
</gene>
<organism evidence="1 2">
    <name type="scientific">Nostoc linckia z8</name>
    <dbReference type="NCBI Taxonomy" id="1628746"/>
    <lineage>
        <taxon>Bacteria</taxon>
        <taxon>Bacillati</taxon>
        <taxon>Cyanobacteriota</taxon>
        <taxon>Cyanophyceae</taxon>
        <taxon>Nostocales</taxon>
        <taxon>Nostocaceae</taxon>
        <taxon>Nostoc</taxon>
    </lineage>
</organism>
<proteinExistence type="predicted"/>
<comment type="caution">
    <text evidence="1">The sequence shown here is derived from an EMBL/GenBank/DDBJ whole genome shotgun (WGS) entry which is preliminary data.</text>
</comment>
<reference evidence="1 2" key="1">
    <citation type="submission" date="2015-02" db="EMBL/GenBank/DDBJ databases">
        <title>Nostoc linckia genome annotation.</title>
        <authorList>
            <person name="Zhou Z."/>
        </authorList>
    </citation>
    <scope>NUCLEOTIDE SEQUENCE [LARGE SCALE GENOMIC DNA]</scope>
    <source>
        <strain evidence="2">z8</strain>
    </source>
</reference>
<evidence type="ECO:0000313" key="2">
    <source>
        <dbReference type="Proteomes" id="UP000222310"/>
    </source>
</evidence>
<dbReference type="AlphaFoldDB" id="A0A9Q5ZE88"/>
<evidence type="ECO:0000313" key="1">
    <source>
        <dbReference type="EMBL" id="PHK05339.1"/>
    </source>
</evidence>
<dbReference type="Proteomes" id="UP000222310">
    <property type="component" value="Unassembled WGS sequence"/>
</dbReference>